<organism evidence="5 6">
    <name type="scientific">Anolis carolinensis</name>
    <name type="common">Green anole</name>
    <name type="synonym">American chameleon</name>
    <dbReference type="NCBI Taxonomy" id="28377"/>
    <lineage>
        <taxon>Eukaryota</taxon>
        <taxon>Metazoa</taxon>
        <taxon>Chordata</taxon>
        <taxon>Craniata</taxon>
        <taxon>Vertebrata</taxon>
        <taxon>Euteleostomi</taxon>
        <taxon>Lepidosauria</taxon>
        <taxon>Squamata</taxon>
        <taxon>Bifurcata</taxon>
        <taxon>Unidentata</taxon>
        <taxon>Episquamata</taxon>
        <taxon>Toxicofera</taxon>
        <taxon>Iguania</taxon>
        <taxon>Dactyloidae</taxon>
        <taxon>Anolis</taxon>
    </lineage>
</organism>
<sequence>QCSPWKELACCTANTSQAAHQDVSYLYNFNWNHCGIMTAKCKAHFIQDTCLYECSPNLGPWVVQVSLFPWVEGSICTLSVYLSISLSHTQMYVHTHMCVFAHTCIYVHTCIHKCMRAHMHTEIHICTHAFMQT</sequence>
<evidence type="ECO:0000313" key="5">
    <source>
        <dbReference type="Ensembl" id="ENSACAP00000035301.1"/>
    </source>
</evidence>
<reference evidence="5" key="3">
    <citation type="submission" date="2025-09" db="UniProtKB">
        <authorList>
            <consortium name="Ensembl"/>
        </authorList>
    </citation>
    <scope>IDENTIFICATION</scope>
</reference>
<evidence type="ECO:0000256" key="1">
    <source>
        <dbReference type="ARBA" id="ARBA00007932"/>
    </source>
</evidence>
<name>A0A803TJB1_ANOCA</name>
<dbReference type="Proteomes" id="UP000001646">
    <property type="component" value="Unplaced"/>
</dbReference>
<comment type="similarity">
    <text evidence="1">Belongs to the folate receptor family.</text>
</comment>
<dbReference type="PANTHER" id="PTHR10517">
    <property type="entry name" value="FOLATE RECEPTOR"/>
    <property type="match status" value="1"/>
</dbReference>
<proteinExistence type="inferred from homology"/>
<protein>
    <recommendedName>
        <fullName evidence="4">Folate receptor-like domain-containing protein</fullName>
    </recommendedName>
</protein>
<evidence type="ECO:0000313" key="6">
    <source>
        <dbReference type="Proteomes" id="UP000001646"/>
    </source>
</evidence>
<keyword evidence="6" id="KW-1185">Reference proteome</keyword>
<feature type="domain" description="Folate receptor-like" evidence="4">
    <location>
        <begin position="1"/>
        <end position="70"/>
    </location>
</feature>
<dbReference type="AlphaFoldDB" id="A0A803TJB1"/>
<dbReference type="PANTHER" id="PTHR10517:SF14">
    <property type="entry name" value="FOLATE RECEPTOR 1-RELATED"/>
    <property type="match status" value="1"/>
</dbReference>
<dbReference type="InParanoid" id="A0A803TJB1"/>
<dbReference type="InterPro" id="IPR004269">
    <property type="entry name" value="Folate_rcpt"/>
</dbReference>
<keyword evidence="3" id="KW-1015">Disulfide bond</keyword>
<dbReference type="InterPro" id="IPR018143">
    <property type="entry name" value="Folate_rcpt-like"/>
</dbReference>
<accession>A0A803TJB1</accession>
<evidence type="ECO:0000256" key="2">
    <source>
        <dbReference type="ARBA" id="ARBA00022729"/>
    </source>
</evidence>
<dbReference type="GeneTree" id="ENSGT00950000183144"/>
<evidence type="ECO:0000256" key="3">
    <source>
        <dbReference type="ARBA" id="ARBA00023157"/>
    </source>
</evidence>
<dbReference type="Pfam" id="PF03024">
    <property type="entry name" value="Folate_rec"/>
    <property type="match status" value="1"/>
</dbReference>
<reference evidence="5" key="1">
    <citation type="submission" date="2009-12" db="EMBL/GenBank/DDBJ databases">
        <title>The Genome Sequence of Anolis carolinensis (Green Anole Lizard).</title>
        <authorList>
            <consortium name="The Genome Sequencing Platform"/>
            <person name="Di Palma F."/>
            <person name="Alfoldi J."/>
            <person name="Heiman D."/>
            <person name="Young S."/>
            <person name="Grabherr M."/>
            <person name="Johnson J."/>
            <person name="Lander E.S."/>
            <person name="Lindblad-Toh K."/>
        </authorList>
    </citation>
    <scope>NUCLEOTIDE SEQUENCE [LARGE SCALE GENOMIC DNA]</scope>
    <source>
        <strain evidence="5">JBL SC #1</strain>
    </source>
</reference>
<keyword evidence="2" id="KW-0732">Signal</keyword>
<reference evidence="5" key="2">
    <citation type="submission" date="2025-08" db="UniProtKB">
        <authorList>
            <consortium name="Ensembl"/>
        </authorList>
    </citation>
    <scope>IDENTIFICATION</scope>
</reference>
<dbReference type="Ensembl" id="ENSACAT00000050572.1">
    <property type="protein sequence ID" value="ENSACAP00000035301.1"/>
    <property type="gene ID" value="ENSACAG00000042663.1"/>
</dbReference>
<evidence type="ECO:0000259" key="4">
    <source>
        <dbReference type="Pfam" id="PF03024"/>
    </source>
</evidence>